<dbReference type="FunFam" id="3.20.20.140:FF:000030">
    <property type="entry name" value="Dipeptidase"/>
    <property type="match status" value="2"/>
</dbReference>
<sequence>MPSGGLEHPHMLTQRPLLLLLWLLLQLVTRAQTAPDAPIALTSLDTSSTLSLGERARALMRDFPLVDGHNDMPLVLRQFNRKGLQDVNLRNFSHGQTSLDRLKDGLVGAQFWSAYVPCQTQERDAVRLTLEQIDLIHRMCASYSELELVTSVKALNGTRKLACLIGVEGGHSLDSSLSVLRAFYVLGVRYLTLTHTCNTPWAESSAKGIHPFYRDVSGLTSFGEKVVAEMNRLGMMVDLSHVSDAVARRALEVSQAPVIFSHSAARAVCKSTRNVPDDILQLLKNNGGIVMVSLSVGVLQCNPLANVSTVADHFDHIRAVIGSKFIGIGGDYDGAGRFPQGLEDVSTYPVLIEELLRRGWSEEELWGVLRGNLLRVFSRVEQNFMEYLTSWSAGISLQLKPHMGLRPVCLELLLALETRLCPAARPCAAMLPLGLERPHMLTQRPLLRLLLLLWLLLRLVTSAQTSPGGPRAQTTWGTPSALTRPATSSTSTAPSTPRGLSLQERARDLMRHFRLVDGHNHLPLLLKRHFQNKLHGVNLRNFRLGQTNLDKLRDGFVGAQFWSAYAPCQTQDQDAVRLTLEQIDLIRRMCDSYNELELVTSAEGLNSTQKLACLIGVEGGHSLDSSLSVLRSFYLLGVRYLTLTFTCNTPWAESSTKFQLLYTNISGLTSFGEKVIEEMNRLGMMVDLSYGSHALAQQALKVSKAPVIFSHSAAKAVCDNMLNIPDDILQLLKKNGGIVMVSLSMGVLQCNLFANVSTVADHFDHIRAVMGSEFIGISGSYDGSGRFPEGLEDVSTYPVLVEELLRRGWREEELQGVLRRNLLRVFSQVEQVREENKGQSPLEDEFPNRQVGRSCHSHLLTQGQSKPRATHRGRNKWLTNQALQRTPKASPQLILGLVAAATFSVLILWL</sequence>
<dbReference type="SUPFAM" id="SSF51556">
    <property type="entry name" value="Metallo-dependent hydrolases"/>
    <property type="match status" value="2"/>
</dbReference>
<feature type="chain" id="PRO_5036515813" description="Dipeptidase" evidence="17">
    <location>
        <begin position="34"/>
        <end position="910"/>
    </location>
</feature>
<name>A0A8C2RMU2_CAPHI</name>
<evidence type="ECO:0000256" key="11">
    <source>
        <dbReference type="ARBA" id="ARBA00022997"/>
    </source>
</evidence>
<dbReference type="InterPro" id="IPR000180">
    <property type="entry name" value="Dipep_AS"/>
</dbReference>
<feature type="region of interest" description="Disordered" evidence="18">
    <location>
        <begin position="464"/>
        <end position="501"/>
    </location>
</feature>
<evidence type="ECO:0000256" key="3">
    <source>
        <dbReference type="ARBA" id="ARBA00001670"/>
    </source>
</evidence>
<comment type="catalytic activity">
    <reaction evidence="2">
        <text>a beta-lactam + H2O = a substituted beta-amino acid</text>
        <dbReference type="Rhea" id="RHEA:20401"/>
        <dbReference type="ChEBI" id="CHEBI:15377"/>
        <dbReference type="ChEBI" id="CHEBI:35627"/>
        <dbReference type="ChEBI" id="CHEBI:140347"/>
        <dbReference type="EC" id="3.5.2.6"/>
    </reaction>
</comment>
<dbReference type="CDD" id="cd01301">
    <property type="entry name" value="rDP_like"/>
    <property type="match status" value="2"/>
</dbReference>
<evidence type="ECO:0000256" key="10">
    <source>
        <dbReference type="ARBA" id="ARBA00022833"/>
    </source>
</evidence>
<evidence type="ECO:0000256" key="15">
    <source>
        <dbReference type="ARBA" id="ARBA00048210"/>
    </source>
</evidence>
<evidence type="ECO:0000256" key="6">
    <source>
        <dbReference type="ARBA" id="ARBA00011748"/>
    </source>
</evidence>
<accession>A0A8C2RMU2</accession>
<dbReference type="Gene3D" id="3.20.20.140">
    <property type="entry name" value="Metal-dependent hydrolases"/>
    <property type="match status" value="2"/>
</dbReference>
<gene>
    <name evidence="19" type="primary">DPEP2</name>
</gene>
<comment type="subcellular location">
    <subcellularLocation>
        <location evidence="5">Apical cell membrane</location>
        <topology evidence="5">Lipid-anchor</topology>
        <topology evidence="5">GPI-anchor</topology>
    </subcellularLocation>
    <subcellularLocation>
        <location evidence="17">Membrane</location>
        <topology evidence="17">Lipid-anchor</topology>
        <topology evidence="17">GPI-anchor</topology>
    </subcellularLocation>
</comment>
<dbReference type="GO" id="GO:0006629">
    <property type="term" value="P:lipid metabolic process"/>
    <property type="evidence" value="ECO:0007669"/>
    <property type="project" value="UniProtKB-KW"/>
</dbReference>
<evidence type="ECO:0000256" key="18">
    <source>
        <dbReference type="SAM" id="MobiDB-lite"/>
    </source>
</evidence>
<evidence type="ECO:0000256" key="16">
    <source>
        <dbReference type="ARBA" id="ARBA00048518"/>
    </source>
</evidence>
<protein>
    <recommendedName>
        <fullName evidence="17">Dipeptidase</fullName>
        <ecNumber evidence="17">3.4.13.19</ecNumber>
    </recommendedName>
</protein>
<dbReference type="GO" id="GO:0006508">
    <property type="term" value="P:proteolysis"/>
    <property type="evidence" value="ECO:0007669"/>
    <property type="project" value="UniProtKB-KW"/>
</dbReference>
<keyword evidence="7 17" id="KW-0325">Glycoprotein</keyword>
<comment type="catalytic activity">
    <reaction evidence="16">
        <text>L-cystine-bis-glycine + 2 H2O = L-cystine + 2 glycine</text>
        <dbReference type="Rhea" id="RHEA:60520"/>
        <dbReference type="ChEBI" id="CHEBI:15377"/>
        <dbReference type="ChEBI" id="CHEBI:35491"/>
        <dbReference type="ChEBI" id="CHEBI:57305"/>
        <dbReference type="ChEBI" id="CHEBI:143812"/>
    </reaction>
</comment>
<keyword evidence="12 17" id="KW-0482">Metalloprotease</keyword>
<evidence type="ECO:0000256" key="8">
    <source>
        <dbReference type="ARBA" id="ARBA00022670"/>
    </source>
</evidence>
<dbReference type="EC" id="3.4.13.19" evidence="17"/>
<feature type="signal peptide" evidence="17">
    <location>
        <begin position="1"/>
        <end position="33"/>
    </location>
</feature>
<comment type="function">
    <text evidence="14">Independently of its dipeptidase activity, acts as an adhesion receptor for neutrophil recruitment from bloodstream into inflamed lungs and liver.</text>
</comment>
<evidence type="ECO:0000256" key="12">
    <source>
        <dbReference type="ARBA" id="ARBA00023049"/>
    </source>
</evidence>
<feature type="compositionally biased region" description="Low complexity" evidence="18">
    <location>
        <begin position="478"/>
        <end position="497"/>
    </location>
</feature>
<evidence type="ECO:0000256" key="9">
    <source>
        <dbReference type="ARBA" id="ARBA00022801"/>
    </source>
</evidence>
<keyword evidence="8 17" id="KW-0645">Protease</keyword>
<comment type="catalytic activity">
    <reaction evidence="3 17">
        <text>an L-aminoacyl-L-amino acid + H2O = 2 an L-alpha-amino acid</text>
        <dbReference type="Rhea" id="RHEA:48940"/>
        <dbReference type="ChEBI" id="CHEBI:15377"/>
        <dbReference type="ChEBI" id="CHEBI:59869"/>
        <dbReference type="ChEBI" id="CHEBI:77460"/>
        <dbReference type="EC" id="3.4.13.19"/>
    </reaction>
</comment>
<feature type="compositionally biased region" description="Polar residues" evidence="18">
    <location>
        <begin position="464"/>
        <end position="477"/>
    </location>
</feature>
<keyword evidence="17" id="KW-0732">Signal</keyword>
<dbReference type="GO" id="GO:0070573">
    <property type="term" value="F:metallodipeptidase activity"/>
    <property type="evidence" value="ECO:0007669"/>
    <property type="project" value="InterPro"/>
</dbReference>
<dbReference type="PROSITE" id="PS51365">
    <property type="entry name" value="RENAL_DIPEPTIDASE_2"/>
    <property type="match status" value="2"/>
</dbReference>
<dbReference type="Ensembl" id="ENSCHIT00010043725.1">
    <property type="protein sequence ID" value="ENSCHIP00010031049.1"/>
    <property type="gene ID" value="ENSCHIG00010023040.1"/>
</dbReference>
<keyword evidence="7 17" id="KW-0449">Lipoprotein</keyword>
<dbReference type="InterPro" id="IPR032466">
    <property type="entry name" value="Metal_Hydrolase"/>
</dbReference>
<keyword evidence="7 17" id="KW-0336">GPI-anchor</keyword>
<dbReference type="PROSITE" id="PS00869">
    <property type="entry name" value="RENAL_DIPEPTIDASE_1"/>
    <property type="match status" value="2"/>
</dbReference>
<evidence type="ECO:0000256" key="13">
    <source>
        <dbReference type="ARBA" id="ARBA00023098"/>
    </source>
</evidence>
<dbReference type="PANTHER" id="PTHR10443:SF9">
    <property type="entry name" value="DIPEPTIDASE 2"/>
    <property type="match status" value="1"/>
</dbReference>
<keyword evidence="9 17" id="KW-0378">Hydrolase</keyword>
<organism evidence="19">
    <name type="scientific">Capra hircus</name>
    <name type="common">Goat</name>
    <dbReference type="NCBI Taxonomy" id="9925"/>
    <lineage>
        <taxon>Eukaryota</taxon>
        <taxon>Metazoa</taxon>
        <taxon>Chordata</taxon>
        <taxon>Craniata</taxon>
        <taxon>Vertebrata</taxon>
        <taxon>Euteleostomi</taxon>
        <taxon>Mammalia</taxon>
        <taxon>Eutheria</taxon>
        <taxon>Laurasiatheria</taxon>
        <taxon>Artiodactyla</taxon>
        <taxon>Ruminantia</taxon>
        <taxon>Pecora</taxon>
        <taxon>Bovidae</taxon>
        <taxon>Caprinae</taxon>
        <taxon>Capra</taxon>
    </lineage>
</organism>
<evidence type="ECO:0000256" key="1">
    <source>
        <dbReference type="ARBA" id="ARBA00000437"/>
    </source>
</evidence>
<keyword evidence="11 17" id="KW-0224">Dipeptidase</keyword>
<evidence type="ECO:0000256" key="2">
    <source>
        <dbReference type="ARBA" id="ARBA00001526"/>
    </source>
</evidence>
<keyword evidence="10 17" id="KW-0862">Zinc</keyword>
<comment type="catalytic activity">
    <reaction evidence="1">
        <text>glycyldehydrophenylalanine + H2O = 2,3-didehydrophenylalanine + glycine</text>
        <dbReference type="Rhea" id="RHEA:62704"/>
        <dbReference type="ChEBI" id="CHEBI:15377"/>
        <dbReference type="ChEBI" id="CHEBI:57305"/>
        <dbReference type="ChEBI" id="CHEBI:145925"/>
        <dbReference type="ChEBI" id="CHEBI:145926"/>
    </reaction>
</comment>
<comment type="subunit">
    <text evidence="6 17">Homodimer; disulfide-linked.</text>
</comment>
<comment type="similarity">
    <text evidence="17">Belongs to the metallo-dependent hydrolases superfamily. Peptidase M19 family.</text>
</comment>
<evidence type="ECO:0000256" key="5">
    <source>
        <dbReference type="ARBA" id="ARBA00004303"/>
    </source>
</evidence>
<evidence type="ECO:0000313" key="19">
    <source>
        <dbReference type="Ensembl" id="ENSCHIP00010031049.1"/>
    </source>
</evidence>
<proteinExistence type="inferred from homology"/>
<dbReference type="GO" id="GO:0098552">
    <property type="term" value="C:side of membrane"/>
    <property type="evidence" value="ECO:0007669"/>
    <property type="project" value="UniProtKB-KW"/>
</dbReference>
<dbReference type="PANTHER" id="PTHR10443">
    <property type="entry name" value="MICROSOMAL DIPEPTIDASE"/>
    <property type="match status" value="1"/>
</dbReference>
<evidence type="ECO:0000256" key="7">
    <source>
        <dbReference type="ARBA" id="ARBA00022622"/>
    </source>
</evidence>
<reference evidence="19" key="2">
    <citation type="submission" date="2025-08" db="UniProtKB">
        <authorList>
            <consortium name="Ensembl"/>
        </authorList>
    </citation>
    <scope>IDENTIFICATION</scope>
</reference>
<comment type="catalytic activity">
    <reaction evidence="15">
        <text>leukotriene D4 + H2O = leukotriene E4 + glycine</text>
        <dbReference type="Rhea" id="RHEA:48616"/>
        <dbReference type="ChEBI" id="CHEBI:15377"/>
        <dbReference type="ChEBI" id="CHEBI:57305"/>
        <dbReference type="ChEBI" id="CHEBI:57462"/>
        <dbReference type="ChEBI" id="CHEBI:63166"/>
    </reaction>
</comment>
<reference evidence="19" key="1">
    <citation type="submission" date="2019-03" db="EMBL/GenBank/DDBJ databases">
        <title>Genome sequencing and reference-guided assembly of Black Bengal Goat (Capra hircus).</title>
        <authorList>
            <person name="Siddiki A.Z."/>
            <person name="Baten A."/>
            <person name="Billah M."/>
            <person name="Alam M.A.U."/>
            <person name="Shawrob K.S.M."/>
            <person name="Saha S."/>
            <person name="Chowdhury M."/>
            <person name="Rahman A.H."/>
            <person name="Stear M."/>
            <person name="Miah G."/>
            <person name="Das G.B."/>
            <person name="Hossain M.M."/>
            <person name="Kumkum M."/>
            <person name="Islam M.S."/>
            <person name="Mollah A.M."/>
            <person name="Ahsan A."/>
            <person name="Tusar F."/>
            <person name="Khan M.K.I."/>
        </authorList>
    </citation>
    <scope>NUCLEOTIDE SEQUENCE [LARGE SCALE GENOMIC DNA]</scope>
</reference>
<dbReference type="AlphaFoldDB" id="A0A8C2RMU2"/>
<keyword evidence="13" id="KW-0443">Lipid metabolism</keyword>
<dbReference type="GO" id="GO:0008800">
    <property type="term" value="F:beta-lactamase activity"/>
    <property type="evidence" value="ECO:0007669"/>
    <property type="project" value="UniProtKB-EC"/>
</dbReference>
<dbReference type="InterPro" id="IPR008257">
    <property type="entry name" value="Pept_M19"/>
</dbReference>
<keyword evidence="17" id="KW-0479">Metal-binding</keyword>
<dbReference type="GO" id="GO:0016324">
    <property type="term" value="C:apical plasma membrane"/>
    <property type="evidence" value="ECO:0007669"/>
    <property type="project" value="UniProtKB-SubCell"/>
</dbReference>
<dbReference type="GO" id="GO:0046872">
    <property type="term" value="F:metal ion binding"/>
    <property type="evidence" value="ECO:0007669"/>
    <property type="project" value="UniProtKB-UniRule"/>
</dbReference>
<comment type="cofactor">
    <cofactor evidence="4 17">
        <name>Zn(2+)</name>
        <dbReference type="ChEBI" id="CHEBI:29105"/>
    </cofactor>
</comment>
<dbReference type="Pfam" id="PF01244">
    <property type="entry name" value="Peptidase_M19"/>
    <property type="match status" value="2"/>
</dbReference>
<evidence type="ECO:0000256" key="17">
    <source>
        <dbReference type="RuleBase" id="RU341113"/>
    </source>
</evidence>
<keyword evidence="7 17" id="KW-0472">Membrane</keyword>
<keyword evidence="17" id="KW-1015">Disulfide bond</keyword>
<evidence type="ECO:0000256" key="4">
    <source>
        <dbReference type="ARBA" id="ARBA00001947"/>
    </source>
</evidence>
<evidence type="ECO:0000256" key="14">
    <source>
        <dbReference type="ARBA" id="ARBA00029402"/>
    </source>
</evidence>